<dbReference type="InterPro" id="IPR036020">
    <property type="entry name" value="WW_dom_sf"/>
</dbReference>
<dbReference type="Pfam" id="PF00397">
    <property type="entry name" value="WW"/>
    <property type="match status" value="1"/>
</dbReference>
<feature type="compositionally biased region" description="Basic and acidic residues" evidence="2">
    <location>
        <begin position="469"/>
        <end position="491"/>
    </location>
</feature>
<feature type="region of interest" description="Disordered" evidence="2">
    <location>
        <begin position="448"/>
        <end position="493"/>
    </location>
</feature>
<feature type="region of interest" description="Disordered" evidence="2">
    <location>
        <begin position="1"/>
        <end position="30"/>
    </location>
</feature>
<organism evidence="5 6">
    <name type="scientific">Rhizoctonia solani</name>
    <dbReference type="NCBI Taxonomy" id="456999"/>
    <lineage>
        <taxon>Eukaryota</taxon>
        <taxon>Fungi</taxon>
        <taxon>Dikarya</taxon>
        <taxon>Basidiomycota</taxon>
        <taxon>Agaricomycotina</taxon>
        <taxon>Agaricomycetes</taxon>
        <taxon>Cantharellales</taxon>
        <taxon>Ceratobasidiaceae</taxon>
        <taxon>Rhizoctonia</taxon>
    </lineage>
</organism>
<feature type="compositionally biased region" description="Pro residues" evidence="2">
    <location>
        <begin position="57"/>
        <end position="68"/>
    </location>
</feature>
<dbReference type="CDD" id="cd00201">
    <property type="entry name" value="WW"/>
    <property type="match status" value="1"/>
</dbReference>
<dbReference type="Pfam" id="PF01846">
    <property type="entry name" value="FF"/>
    <property type="match status" value="2"/>
</dbReference>
<dbReference type="Proteomes" id="UP000663826">
    <property type="component" value="Unassembled WGS sequence"/>
</dbReference>
<accession>A0A8H3ASN4</accession>
<feature type="compositionally biased region" description="Basic and acidic residues" evidence="2">
    <location>
        <begin position="153"/>
        <end position="191"/>
    </location>
</feature>
<dbReference type="PANTHER" id="PTHR15377:SF3">
    <property type="entry name" value="WW DOMAIN-CONTAINING PROTEIN"/>
    <property type="match status" value="1"/>
</dbReference>
<dbReference type="GO" id="GO:0070063">
    <property type="term" value="F:RNA polymerase binding"/>
    <property type="evidence" value="ECO:0007669"/>
    <property type="project" value="InterPro"/>
</dbReference>
<proteinExistence type="predicted"/>
<feature type="compositionally biased region" description="Acidic residues" evidence="2">
    <location>
        <begin position="693"/>
        <end position="704"/>
    </location>
</feature>
<dbReference type="PROSITE" id="PS50020">
    <property type="entry name" value="WW_DOMAIN_2"/>
    <property type="match status" value="2"/>
</dbReference>
<feature type="domain" description="FF" evidence="4">
    <location>
        <begin position="394"/>
        <end position="451"/>
    </location>
</feature>
<evidence type="ECO:0000259" key="4">
    <source>
        <dbReference type="PROSITE" id="PS51676"/>
    </source>
</evidence>
<feature type="compositionally biased region" description="Pro residues" evidence="2">
    <location>
        <begin position="1"/>
        <end position="20"/>
    </location>
</feature>
<protein>
    <recommendedName>
        <fullName evidence="7">Transcription elongation regulator 1</fullName>
    </recommendedName>
</protein>
<evidence type="ECO:0000256" key="1">
    <source>
        <dbReference type="ARBA" id="ARBA00022737"/>
    </source>
</evidence>
<dbReference type="InterPro" id="IPR036866">
    <property type="entry name" value="RibonucZ/Hydroxyglut_hydro"/>
</dbReference>
<evidence type="ECO:0000313" key="6">
    <source>
        <dbReference type="Proteomes" id="UP000663826"/>
    </source>
</evidence>
<feature type="compositionally biased region" description="Basic and acidic residues" evidence="2">
    <location>
        <begin position="448"/>
        <end position="457"/>
    </location>
</feature>
<dbReference type="SUPFAM" id="SSF81698">
    <property type="entry name" value="FF domain"/>
    <property type="match status" value="3"/>
</dbReference>
<feature type="domain" description="WW" evidence="3">
    <location>
        <begin position="16"/>
        <end position="49"/>
    </location>
</feature>
<dbReference type="AlphaFoldDB" id="A0A8H3ASN4"/>
<dbReference type="EMBL" id="CAJMWQ010001101">
    <property type="protein sequence ID" value="CAE6434953.1"/>
    <property type="molecule type" value="Genomic_DNA"/>
</dbReference>
<feature type="compositionally biased region" description="Basic and acidic residues" evidence="2">
    <location>
        <begin position="197"/>
        <end position="213"/>
    </location>
</feature>
<dbReference type="SUPFAM" id="SSF56281">
    <property type="entry name" value="Metallo-hydrolase/oxidoreductase"/>
    <property type="match status" value="1"/>
</dbReference>
<dbReference type="SUPFAM" id="SSF51045">
    <property type="entry name" value="WW domain"/>
    <property type="match status" value="2"/>
</dbReference>
<dbReference type="PROSITE" id="PS51676">
    <property type="entry name" value="FF"/>
    <property type="match status" value="1"/>
</dbReference>
<evidence type="ECO:0000313" key="5">
    <source>
        <dbReference type="EMBL" id="CAE6434953.1"/>
    </source>
</evidence>
<feature type="compositionally biased region" description="Low complexity" evidence="2">
    <location>
        <begin position="69"/>
        <end position="78"/>
    </location>
</feature>
<dbReference type="SMART" id="SM00441">
    <property type="entry name" value="FF"/>
    <property type="match status" value="4"/>
</dbReference>
<feature type="region of interest" description="Disordered" evidence="2">
    <location>
        <begin position="146"/>
        <end position="253"/>
    </location>
</feature>
<reference evidence="5" key="1">
    <citation type="submission" date="2021-01" db="EMBL/GenBank/DDBJ databases">
        <authorList>
            <person name="Kaushik A."/>
        </authorList>
    </citation>
    <scope>NUCLEOTIDE SEQUENCE</scope>
    <source>
        <strain evidence="5">AG1-1B</strain>
    </source>
</reference>
<sequence>MATIPPPPPGTMFVPPPLPPGWTEHKSPTGHTYFYHAATKQSTYTRPLPPIHMGGPVPGPPPPFPPASVPANVNAANPTTDANALSDVGPDKKSKKSKKEKPAKKTPIPDTPWLRVVTNLGNVFYTHTERKESIWTVPDEIADAVAELEREEEAAKEAEREQEQREKAEQEQREKEEQERLEVERVRKEVEAASAKRKAEESEESAAKKPRVEGEEDEEAWQRQVAEEMAGEEQEPGSDNKSQAKGGETVIPPVFKVPDQVKLNPEEAKALFMTLLNDVSPNPLLPYDLALPQLVNDARYVLLPPNDRKAVFDDWCKDQARNLRKNKTKEATTTPEAAYESLLRGEVKSTRTQWDEFRRKWKKDRRFYGYGRDDKEREKKFRSWLVELGEIKRREAKKAEDDFAELLKTVDGVTKDSEWKDVKRGIAQDPRYDAVGSASRREELFNKFKSSAKHEPSETELAETSSGNKGEKEKESKAARRERALKEREAQVRVAQSNVERDINQSRGKLGREEAELELGTVFTDAIRDPLATWDSSLPALESDPRFQHASQVLHVGAQRAKFAAHVEHLRARYISQLHALFEAHMTGLNMPAEALPKSVRGSLPAVKLGFVTDDLDKEGPGEDEDMADDEDNSKSQARLNRGLADEYARWQRGKVSEARVAFDALLGENSFVEFWGRLAKMGGEGVNGGVPVDEDDDENEEGEGGGGKVDMKALAKNVDVSEMEKVLKASFVFSYLKSWSNFCSDSMTKGIQSSTTYLSNESSGFVIIYLVKQHPSSRSTLQKSNLVIREVIQNVWIFSKPFARFGIFPVGGRSTAVRLQSGDVWVLASTPLDGDTKAKLKELGPVKYICGADAVHHLFLSQYKQEYPEAKTIGVAPLVEKVKGQFQFDGVYGRDPPGTQYGYEPEIQACYFSGFQNQDVAFLHAPSKTLIQADLLFNLPGKEQIVLSTYVFNSAFLSAMARDAKTVAGWDFDRIIPCHGDVIESGGKAAWCEAFKWYLEESFKA</sequence>
<dbReference type="PROSITE" id="PS01159">
    <property type="entry name" value="WW_DOMAIN_1"/>
    <property type="match status" value="1"/>
</dbReference>
<dbReference type="GO" id="GO:0003712">
    <property type="term" value="F:transcription coregulator activity"/>
    <property type="evidence" value="ECO:0007669"/>
    <property type="project" value="TreeGrafter"/>
</dbReference>
<dbReference type="FunFam" id="1.10.10.440:FF:000044">
    <property type="entry name" value="Transcription elongation regulator 1"/>
    <property type="match status" value="1"/>
</dbReference>
<dbReference type="PANTHER" id="PTHR15377">
    <property type="entry name" value="TRANSCRIPTION ELONGATION REGULATOR 1"/>
    <property type="match status" value="1"/>
</dbReference>
<dbReference type="Gene3D" id="2.20.70.10">
    <property type="match status" value="2"/>
</dbReference>
<evidence type="ECO:0008006" key="7">
    <source>
        <dbReference type="Google" id="ProtNLM"/>
    </source>
</evidence>
<dbReference type="Gene3D" id="1.10.10.440">
    <property type="entry name" value="FF domain"/>
    <property type="match status" value="3"/>
</dbReference>
<feature type="compositionally biased region" description="Basic residues" evidence="2">
    <location>
        <begin position="93"/>
        <end position="104"/>
    </location>
</feature>
<dbReference type="SMART" id="SM00456">
    <property type="entry name" value="WW"/>
    <property type="match status" value="2"/>
</dbReference>
<name>A0A8H3ASN4_9AGAM</name>
<dbReference type="GO" id="GO:0005634">
    <property type="term" value="C:nucleus"/>
    <property type="evidence" value="ECO:0007669"/>
    <property type="project" value="TreeGrafter"/>
</dbReference>
<evidence type="ECO:0000259" key="3">
    <source>
        <dbReference type="PROSITE" id="PS50020"/>
    </source>
</evidence>
<feature type="region of interest" description="Disordered" evidence="2">
    <location>
        <begin position="612"/>
        <end position="639"/>
    </location>
</feature>
<dbReference type="InterPro" id="IPR001202">
    <property type="entry name" value="WW_dom"/>
</dbReference>
<feature type="region of interest" description="Disordered" evidence="2">
    <location>
        <begin position="687"/>
        <end position="709"/>
    </location>
</feature>
<dbReference type="InterPro" id="IPR045148">
    <property type="entry name" value="TCRG1-like"/>
</dbReference>
<keyword evidence="1" id="KW-0677">Repeat</keyword>
<gene>
    <name evidence="5" type="ORF">RDB_LOCUS63882</name>
</gene>
<comment type="caution">
    <text evidence="5">The sequence shown here is derived from an EMBL/GenBank/DDBJ whole genome shotgun (WGS) entry which is preliminary data.</text>
</comment>
<dbReference type="InterPro" id="IPR036517">
    <property type="entry name" value="FF_domain_sf"/>
</dbReference>
<evidence type="ECO:0000256" key="2">
    <source>
        <dbReference type="SAM" id="MobiDB-lite"/>
    </source>
</evidence>
<feature type="domain" description="WW" evidence="3">
    <location>
        <begin position="111"/>
        <end position="140"/>
    </location>
</feature>
<dbReference type="InterPro" id="IPR002713">
    <property type="entry name" value="FF_domain"/>
</dbReference>
<feature type="region of interest" description="Disordered" evidence="2">
    <location>
        <begin position="44"/>
        <end position="113"/>
    </location>
</feature>
<feature type="compositionally biased region" description="Acidic residues" evidence="2">
    <location>
        <begin position="614"/>
        <end position="632"/>
    </location>
</feature>